<reference evidence="3" key="1">
    <citation type="journal article" date="2019" name="Int. J. Syst. Evol. Microbiol.">
        <title>The Global Catalogue of Microorganisms (GCM) 10K type strain sequencing project: providing services to taxonomists for standard genome sequencing and annotation.</title>
        <authorList>
            <consortium name="The Broad Institute Genomics Platform"/>
            <consortium name="The Broad Institute Genome Sequencing Center for Infectious Disease"/>
            <person name="Wu L."/>
            <person name="Ma J."/>
        </authorList>
    </citation>
    <scope>NUCLEOTIDE SEQUENCE [LARGE SCALE GENOMIC DNA]</scope>
    <source>
        <strain evidence="3">LMG 29894</strain>
    </source>
</reference>
<keyword evidence="1" id="KW-1133">Transmembrane helix</keyword>
<sequence>MAGTWLTPLLLAGLLGMVGQGIRVVMGLKKLHDLAQLQQQKVSDMMSGQRVWLSLLIGFIAGVLGFLAMGLNPATVLDQQHLLTLITVGYAGTDAIEAVMSKAQPAWLARQDDGTHITTIAATAVTTPVPAVPATRSEG</sequence>
<evidence type="ECO:0008006" key="4">
    <source>
        <dbReference type="Google" id="ProtNLM"/>
    </source>
</evidence>
<evidence type="ECO:0000256" key="1">
    <source>
        <dbReference type="SAM" id="Phobius"/>
    </source>
</evidence>
<keyword evidence="3" id="KW-1185">Reference proteome</keyword>
<gene>
    <name evidence="2" type="ORF">ACFOW7_14490</name>
</gene>
<keyword evidence="1" id="KW-0472">Membrane</keyword>
<keyword evidence="1" id="KW-0812">Transmembrane</keyword>
<evidence type="ECO:0000313" key="3">
    <source>
        <dbReference type="Proteomes" id="UP001595791"/>
    </source>
</evidence>
<feature type="transmembrane region" description="Helical" evidence="1">
    <location>
        <begin position="51"/>
        <end position="71"/>
    </location>
</feature>
<proteinExistence type="predicted"/>
<organism evidence="2 3">
    <name type="scientific">Chitinimonas lacunae</name>
    <dbReference type="NCBI Taxonomy" id="1963018"/>
    <lineage>
        <taxon>Bacteria</taxon>
        <taxon>Pseudomonadati</taxon>
        <taxon>Pseudomonadota</taxon>
        <taxon>Betaproteobacteria</taxon>
        <taxon>Neisseriales</taxon>
        <taxon>Chitinibacteraceae</taxon>
        <taxon>Chitinimonas</taxon>
    </lineage>
</organism>
<comment type="caution">
    <text evidence="2">The sequence shown here is derived from an EMBL/GenBank/DDBJ whole genome shotgun (WGS) entry which is preliminary data.</text>
</comment>
<dbReference type="Proteomes" id="UP001595791">
    <property type="component" value="Unassembled WGS sequence"/>
</dbReference>
<dbReference type="RefSeq" id="WP_378165491.1">
    <property type="nucleotide sequence ID" value="NZ_JBHSBU010000001.1"/>
</dbReference>
<protein>
    <recommendedName>
        <fullName evidence="4">Holin</fullName>
    </recommendedName>
</protein>
<accession>A0ABV8MT59</accession>
<evidence type="ECO:0000313" key="2">
    <source>
        <dbReference type="EMBL" id="MFC4160545.1"/>
    </source>
</evidence>
<dbReference type="EMBL" id="JBHSBU010000001">
    <property type="protein sequence ID" value="MFC4160545.1"/>
    <property type="molecule type" value="Genomic_DNA"/>
</dbReference>
<name>A0ABV8MT59_9NEIS</name>